<reference evidence="2 4" key="1">
    <citation type="journal article" date="2016" name="Genome Announc.">
        <title>Draft Genome Sequence of Criibacterium bergeronii gen. nov., sp. nov., Strain CCRI-22567T, Isolated from a Vaginal Sample from a Woman with Bacterial Vaginosis.</title>
        <authorList>
            <person name="Maheux A.F."/>
            <person name="Berube E."/>
            <person name="Boudreau D.K."/>
            <person name="Raymond F."/>
            <person name="Corbeil J."/>
            <person name="Roy P.H."/>
            <person name="Boissinot M."/>
            <person name="Omar R.F."/>
        </authorList>
    </citation>
    <scope>NUCLEOTIDE SEQUENCE [LARGE SCALE GENOMIC DNA]</scope>
    <source>
        <strain evidence="2 4">CCRI-22567</strain>
    </source>
</reference>
<dbReference type="SUPFAM" id="SSF54637">
    <property type="entry name" value="Thioesterase/thiol ester dehydrase-isomerase"/>
    <property type="match status" value="1"/>
</dbReference>
<dbReference type="InterPro" id="IPR002539">
    <property type="entry name" value="MaoC-like_dom"/>
</dbReference>
<dbReference type="Proteomes" id="UP000093352">
    <property type="component" value="Unassembled WGS sequence"/>
</dbReference>
<dbReference type="PANTHER" id="PTHR43664:SF1">
    <property type="entry name" value="BETA-METHYLMALYL-COA DEHYDRATASE"/>
    <property type="match status" value="1"/>
</dbReference>
<evidence type="ECO:0000313" key="4">
    <source>
        <dbReference type="Proteomes" id="UP000093352"/>
    </source>
</evidence>
<reference evidence="3 5" key="3">
    <citation type="submission" date="2019-07" db="EMBL/GenBank/DDBJ databases">
        <title>Criibacterium bergeronii gen. nov., sp. nov. isolated from human clinical samples.</title>
        <authorList>
            <person name="Maheux A.F."/>
            <person name="Boudreau D.K."/>
            <person name="Berube E."/>
            <person name="Brodeur S."/>
            <person name="Bernard K.A."/>
            <person name="Abed J.Y."/>
            <person name="Ducrey E."/>
            <person name="Guay E.F."/>
            <person name="Raymond F."/>
            <person name="Corbeil J."/>
            <person name="Domingo M.-C."/>
            <person name="Roy P.H."/>
            <person name="Boissinot M."/>
            <person name="Tocheva E.I."/>
            <person name="Omar R.F."/>
        </authorList>
    </citation>
    <scope>NUCLEOTIDE SEQUENCE [LARGE SCALE GENOMIC DNA]</scope>
    <source>
        <strain evidence="3 5">CCRI-24246</strain>
    </source>
</reference>
<dbReference type="InterPro" id="IPR052342">
    <property type="entry name" value="MCH/BMMD"/>
</dbReference>
<feature type="domain" description="MaoC-like" evidence="1">
    <location>
        <begin position="7"/>
        <end position="120"/>
    </location>
</feature>
<dbReference type="PANTHER" id="PTHR43664">
    <property type="entry name" value="MONOAMINE OXIDASE-RELATED"/>
    <property type="match status" value="1"/>
</dbReference>
<dbReference type="EMBL" id="VJXW01000002">
    <property type="protein sequence ID" value="TRW28207.1"/>
    <property type="molecule type" value="Genomic_DNA"/>
</dbReference>
<dbReference type="Gene3D" id="3.10.129.10">
    <property type="entry name" value="Hotdog Thioesterase"/>
    <property type="match status" value="1"/>
</dbReference>
<dbReference type="Pfam" id="PF01575">
    <property type="entry name" value="MaoC_dehydratas"/>
    <property type="match status" value="1"/>
</dbReference>
<proteinExistence type="predicted"/>
<dbReference type="OrthoDB" id="9801625at2"/>
<sequence>MYLQEYEPGKKYILEPIEFTLEDIKDFAAKYDPRYFHLDEEAAKNTRFNGIFASGFHTLVACWAQWVKTGIDAAHMIAGAQINYAKWLAPVYPADVLSGIITITGIKKNSNGKTGLVDYQLLVTNQKGIQVLDMSAKALVEAKQ</sequence>
<dbReference type="STRING" id="1871336.BBG48_04410"/>
<name>A0A371IK81_9FIRM</name>
<dbReference type="Proteomes" id="UP000319424">
    <property type="component" value="Unassembled WGS sequence"/>
</dbReference>
<dbReference type="InterPro" id="IPR029069">
    <property type="entry name" value="HotDog_dom_sf"/>
</dbReference>
<gene>
    <name evidence="2" type="ORF">BBG48_007745</name>
    <name evidence="3" type="ORF">FL857_01700</name>
</gene>
<evidence type="ECO:0000313" key="2">
    <source>
        <dbReference type="EMBL" id="RDY20870.1"/>
    </source>
</evidence>
<dbReference type="RefSeq" id="WP_068913863.1">
    <property type="nucleotide sequence ID" value="NZ_MBEW02000018.1"/>
</dbReference>
<protein>
    <recommendedName>
        <fullName evidence="1">MaoC-like domain-containing protein</fullName>
    </recommendedName>
</protein>
<dbReference type="EMBL" id="MBEW02000018">
    <property type="protein sequence ID" value="RDY20870.1"/>
    <property type="molecule type" value="Genomic_DNA"/>
</dbReference>
<keyword evidence="4" id="KW-1185">Reference proteome</keyword>
<reference evidence="2" key="2">
    <citation type="submission" date="2018-07" db="EMBL/GenBank/DDBJ databases">
        <authorList>
            <person name="Quirk P.G."/>
            <person name="Krulwich T.A."/>
        </authorList>
    </citation>
    <scope>NUCLEOTIDE SEQUENCE</scope>
    <source>
        <strain evidence="2">CCRI-22567</strain>
    </source>
</reference>
<accession>A0A371IK81</accession>
<evidence type="ECO:0000313" key="3">
    <source>
        <dbReference type="EMBL" id="TRW28207.1"/>
    </source>
</evidence>
<evidence type="ECO:0000313" key="5">
    <source>
        <dbReference type="Proteomes" id="UP000319424"/>
    </source>
</evidence>
<evidence type="ECO:0000259" key="1">
    <source>
        <dbReference type="Pfam" id="PF01575"/>
    </source>
</evidence>
<organism evidence="2 4">
    <name type="scientific">Criibacterium bergeronii</name>
    <dbReference type="NCBI Taxonomy" id="1871336"/>
    <lineage>
        <taxon>Bacteria</taxon>
        <taxon>Bacillati</taxon>
        <taxon>Bacillota</taxon>
        <taxon>Clostridia</taxon>
        <taxon>Peptostreptococcales</taxon>
        <taxon>Filifactoraceae</taxon>
        <taxon>Criibacterium</taxon>
    </lineage>
</organism>
<dbReference type="AlphaFoldDB" id="A0A371IK81"/>
<comment type="caution">
    <text evidence="2">The sequence shown here is derived from an EMBL/GenBank/DDBJ whole genome shotgun (WGS) entry which is preliminary data.</text>
</comment>